<dbReference type="Proteomes" id="UP000678237">
    <property type="component" value="Unassembled WGS sequence"/>
</dbReference>
<gene>
    <name evidence="1" type="ORF">J4203_05490</name>
</gene>
<dbReference type="AlphaFoldDB" id="A0A8T4LKB3"/>
<accession>A0A8T4LKB3</accession>
<reference evidence="1" key="2">
    <citation type="submission" date="2021-05" db="EMBL/GenBank/DDBJ databases">
        <title>Protein family content uncovers lineage relationships and bacterial pathway maintenance mechanisms in DPANN archaea.</title>
        <authorList>
            <person name="Castelle C.J."/>
            <person name="Meheust R."/>
            <person name="Jaffe A.L."/>
            <person name="Seitz K."/>
            <person name="Gong X."/>
            <person name="Baker B.J."/>
            <person name="Banfield J.F."/>
        </authorList>
    </citation>
    <scope>NUCLEOTIDE SEQUENCE</scope>
    <source>
        <strain evidence="1">RIFCSPLOWO2_01_FULL_58_19</strain>
    </source>
</reference>
<organism evidence="1 2">
    <name type="scientific">Candidatus Iainarchaeum sp</name>
    <dbReference type="NCBI Taxonomy" id="3101447"/>
    <lineage>
        <taxon>Archaea</taxon>
        <taxon>Candidatus Iainarchaeota</taxon>
        <taxon>Candidatus Iainarchaeia</taxon>
        <taxon>Candidatus Iainarchaeales</taxon>
        <taxon>Candidatus Iainarchaeaceae</taxon>
        <taxon>Candidatus Iainarchaeum</taxon>
    </lineage>
</organism>
<proteinExistence type="predicted"/>
<comment type="caution">
    <text evidence="1">The sequence shown here is derived from an EMBL/GenBank/DDBJ whole genome shotgun (WGS) entry which is preliminary data.</text>
</comment>
<evidence type="ECO:0000313" key="1">
    <source>
        <dbReference type="EMBL" id="MBS3063296.1"/>
    </source>
</evidence>
<reference evidence="1" key="1">
    <citation type="submission" date="2021-03" db="EMBL/GenBank/DDBJ databases">
        <authorList>
            <person name="Jaffe A."/>
        </authorList>
    </citation>
    <scope>NUCLEOTIDE SEQUENCE</scope>
    <source>
        <strain evidence="1">RIFCSPLOWO2_01_FULL_58_19</strain>
    </source>
</reference>
<protein>
    <submittedName>
        <fullName evidence="1">Uncharacterized protein</fullName>
    </submittedName>
</protein>
<name>A0A8T4LKB3_9ARCH</name>
<dbReference type="EMBL" id="JAGVWE010000004">
    <property type="protein sequence ID" value="MBS3063296.1"/>
    <property type="molecule type" value="Genomic_DNA"/>
</dbReference>
<sequence length="570" mass="61827">MVWVAFLALALFAANAAAECALPLNQSAAGGLEGQADFTNWYGGGGCTLQQGQALKATYGGRDVLSITLMRVYDKADQWDFAFGIPGMEALWGTMRTWKEDDEAEYFLTFEKRDMDAWNVVPGTESAKIMLDLDVEGNAVDVDGARIIVSARGKAFLENKLANKPEATQLNQKGLKVTVKGVEQGSESFVLGPDGVIELSLKQKPLERAPFKLVLEGVPMTNPKPPRVYFYLNRLQQGLQGQPGAGAPFDPIARKAIPFTSTSMDLKDTGGYYVVNDVSRNCVARGEVVDCTVLVDTVNGKPLNQLTDDAMQVLVFSNFEPGEDGKGVLSANEIAVITLKFGKREAKPLDVSIWQQGVYGEPADVVCSAEVINAKKECELSARNFVVFFESVIENKPVYFNAKKSGTGLFHNDVMDIEVKAGRKIPELTGYKAKVPGQATMPLNLNSGKDLGISSGYYYVTANDCVNRTMGSVSAAVQCPVEVGKFNNIELPSLVAAKDLYLTVFSDVKADGSEGVLDDDGEFKSIHLTFKRDAENAPCLTITECLAMMGRKLQAVLDEGRAPAPERKEK</sequence>
<evidence type="ECO:0000313" key="2">
    <source>
        <dbReference type="Proteomes" id="UP000678237"/>
    </source>
</evidence>